<dbReference type="GO" id="GO:0000981">
    <property type="term" value="F:DNA-binding transcription factor activity, RNA polymerase II-specific"/>
    <property type="evidence" value="ECO:0007669"/>
    <property type="project" value="InterPro"/>
</dbReference>
<feature type="DNA-binding region" description="Homeobox" evidence="10">
    <location>
        <begin position="594"/>
        <end position="653"/>
    </location>
</feature>
<feature type="coiled-coil region" evidence="13">
    <location>
        <begin position="31"/>
        <end position="58"/>
    </location>
</feature>
<feature type="region of interest" description="Disordered" evidence="14">
    <location>
        <begin position="660"/>
        <end position="681"/>
    </location>
</feature>
<feature type="compositionally biased region" description="Basic and acidic residues" evidence="14">
    <location>
        <begin position="334"/>
        <end position="353"/>
    </location>
</feature>
<dbReference type="InterPro" id="IPR001356">
    <property type="entry name" value="HD"/>
</dbReference>
<evidence type="ECO:0000256" key="12">
    <source>
        <dbReference type="RuleBase" id="RU361129"/>
    </source>
</evidence>
<comment type="similarity">
    <text evidence="2 12">Belongs to the CUT homeobox family.</text>
</comment>
<evidence type="ECO:0000313" key="18">
    <source>
        <dbReference type="Proteomes" id="UP001059041"/>
    </source>
</evidence>
<proteinExistence type="inferred from homology"/>
<evidence type="ECO:0000256" key="8">
    <source>
        <dbReference type="ARBA" id="ARBA00023163"/>
    </source>
</evidence>
<feature type="region of interest" description="Disordered" evidence="14">
    <location>
        <begin position="322"/>
        <end position="359"/>
    </location>
</feature>
<keyword evidence="18" id="KW-1185">Reference proteome</keyword>
<keyword evidence="4 12" id="KW-0805">Transcription regulation</keyword>
<dbReference type="InterPro" id="IPR017970">
    <property type="entry name" value="Homeobox_CS"/>
</dbReference>
<keyword evidence="3" id="KW-0677">Repeat</keyword>
<evidence type="ECO:0000259" key="15">
    <source>
        <dbReference type="PROSITE" id="PS50071"/>
    </source>
</evidence>
<dbReference type="SMART" id="SM00389">
    <property type="entry name" value="HOX"/>
    <property type="match status" value="1"/>
</dbReference>
<keyword evidence="8 12" id="KW-0804">Transcription</keyword>
<dbReference type="InterPro" id="IPR003350">
    <property type="entry name" value="CUT_dom"/>
</dbReference>
<evidence type="ECO:0000256" key="3">
    <source>
        <dbReference type="ARBA" id="ARBA00022737"/>
    </source>
</evidence>
<sequence>METKSALHNHMELHTSPSTSPCSGADLKMMIARRDGEIQRLREEVHRLQRLLQEVQERTANHVTLLQQQLTIKSRDVEILQARLQSQHDSVKIKAELSSLQSLKQPAAKPVSSPAPDVCDMSVKQSAALYSQSTGDHGPEVPVEFHQDSWSEPSADISDLSAVNKRSSSSSSLILQTAVKEETSASCKYSISDEDDVYDTESDEVMDQDEGELDTTRITQQVKEFLQTHNIGQRVFGHCVLGLSQGTVSDILARPKPWSKLTVRGREPFIRMRNFLSSERNIQTLGIIGDGQTVEENDRRSPGVEDASDKIRKILEQAKHEMHLSSHTTSEMCTTRRENSPVKPNEVHSERLDPSGVSPTDFVQSIIHKVQGEIDRNPYASINPLHSWSPPPGQGSFRTLPVDSEQRFYNKTIPAQKRPREEGLIPQPCRLDRLAVESCGENQQLAQDQNAGLTLHGPAGVNTGLDCHQFQSLELDTFSITKRVKDILTVNNLGQRLFGETVLGLTQSSVSELLSHPKPWTKLSVRGKENFIRMNRWLQDSRNVQKLNTMKMMDQRAHLKRALIASHFDLHGTIFDTSENEFSLHDHSGLFDVSKRRRVVLSYWEKEALKTAYQKEPYPSQHTIEMLASQLNLKITTVSNWFCNYRSRSRQDTCHAETASLNESEHTIQSPTSLSPDSDSSLTGLNASLLAFKQEPDDAEIKEETALRNHYVSVGVQSDTKVKREDDDDGQVSPASS</sequence>
<dbReference type="SMART" id="SM01109">
    <property type="entry name" value="CUT"/>
    <property type="match status" value="2"/>
</dbReference>
<dbReference type="PANTHER" id="PTHR14043:SF2">
    <property type="entry name" value="HOMEOBOX PROTEIN CUT"/>
    <property type="match status" value="1"/>
</dbReference>
<dbReference type="Gene3D" id="1.10.10.60">
    <property type="entry name" value="Homeodomain-like"/>
    <property type="match status" value="1"/>
</dbReference>
<evidence type="ECO:0000256" key="2">
    <source>
        <dbReference type="ARBA" id="ARBA00008190"/>
    </source>
</evidence>
<feature type="compositionally biased region" description="Low complexity" evidence="14">
    <location>
        <begin position="670"/>
        <end position="681"/>
    </location>
</feature>
<protein>
    <recommendedName>
        <fullName evidence="12">DNA-binding protein SATB</fullName>
    </recommendedName>
    <alternativeName>
        <fullName evidence="12">Special AT-rich sequence-binding protein</fullName>
    </alternativeName>
</protein>
<evidence type="ECO:0000256" key="6">
    <source>
        <dbReference type="ARBA" id="ARBA00023125"/>
    </source>
</evidence>
<keyword evidence="6 10" id="KW-0238">DNA-binding</keyword>
<keyword evidence="9 10" id="KW-0539">Nucleus</keyword>
<evidence type="ECO:0000256" key="14">
    <source>
        <dbReference type="SAM" id="MobiDB-lite"/>
    </source>
</evidence>
<dbReference type="EMBL" id="JAFHDT010000002">
    <property type="protein sequence ID" value="KAI7813439.1"/>
    <property type="molecule type" value="Genomic_DNA"/>
</dbReference>
<evidence type="ECO:0000256" key="11">
    <source>
        <dbReference type="RuleBase" id="RU000682"/>
    </source>
</evidence>
<dbReference type="SUPFAM" id="SSF47413">
    <property type="entry name" value="lambda repressor-like DNA-binding domains"/>
    <property type="match status" value="2"/>
</dbReference>
<dbReference type="AlphaFoldDB" id="A0A9W7X431"/>
<dbReference type="Gene3D" id="1.10.260.40">
    <property type="entry name" value="lambda repressor-like DNA-binding domains"/>
    <property type="match status" value="2"/>
</dbReference>
<evidence type="ECO:0000256" key="5">
    <source>
        <dbReference type="ARBA" id="ARBA00023054"/>
    </source>
</evidence>
<name>A0A9W7X431_TRIRA</name>
<dbReference type="Proteomes" id="UP001059041">
    <property type="component" value="Linkage Group LG2"/>
</dbReference>
<keyword evidence="5 13" id="KW-0175">Coiled coil</keyword>
<evidence type="ECO:0000256" key="13">
    <source>
        <dbReference type="SAM" id="Coils"/>
    </source>
</evidence>
<dbReference type="GO" id="GO:0005634">
    <property type="term" value="C:nucleus"/>
    <property type="evidence" value="ECO:0007669"/>
    <property type="project" value="UniProtKB-SubCell"/>
</dbReference>
<evidence type="ECO:0000313" key="17">
    <source>
        <dbReference type="EMBL" id="KAI7813439.1"/>
    </source>
</evidence>
<evidence type="ECO:0000256" key="1">
    <source>
        <dbReference type="ARBA" id="ARBA00004123"/>
    </source>
</evidence>
<feature type="region of interest" description="Disordered" evidence="14">
    <location>
        <begin position="704"/>
        <end position="737"/>
    </location>
</feature>
<dbReference type="InterPro" id="IPR010982">
    <property type="entry name" value="Lambda_DNA-bd_dom_sf"/>
</dbReference>
<dbReference type="PROSITE" id="PS51042">
    <property type="entry name" value="CUT"/>
    <property type="match status" value="2"/>
</dbReference>
<gene>
    <name evidence="17" type="ORF">IRJ41_016900</name>
</gene>
<accession>A0A9W7X431</accession>
<feature type="compositionally biased region" description="Basic and acidic residues" evidence="14">
    <location>
        <begin position="1"/>
        <end position="13"/>
    </location>
</feature>
<comment type="caution">
    <text evidence="17">The sequence shown here is derived from an EMBL/GenBank/DDBJ whole genome shotgun (WGS) entry which is preliminary data.</text>
</comment>
<dbReference type="OrthoDB" id="10257567at2759"/>
<keyword evidence="7 10" id="KW-0371">Homeobox</keyword>
<feature type="domain" description="CUT" evidence="16">
    <location>
        <begin position="466"/>
        <end position="553"/>
    </location>
</feature>
<organism evidence="17 18">
    <name type="scientific">Triplophysa rosa</name>
    <name type="common">Cave loach</name>
    <dbReference type="NCBI Taxonomy" id="992332"/>
    <lineage>
        <taxon>Eukaryota</taxon>
        <taxon>Metazoa</taxon>
        <taxon>Chordata</taxon>
        <taxon>Craniata</taxon>
        <taxon>Vertebrata</taxon>
        <taxon>Euteleostomi</taxon>
        <taxon>Actinopterygii</taxon>
        <taxon>Neopterygii</taxon>
        <taxon>Teleostei</taxon>
        <taxon>Ostariophysi</taxon>
        <taxon>Cypriniformes</taxon>
        <taxon>Nemacheilidae</taxon>
        <taxon>Triplophysa</taxon>
    </lineage>
</organism>
<feature type="domain" description="CUT" evidence="16">
    <location>
        <begin position="204"/>
        <end position="291"/>
    </location>
</feature>
<dbReference type="GO" id="GO:0000977">
    <property type="term" value="F:RNA polymerase II transcription regulatory region sequence-specific DNA binding"/>
    <property type="evidence" value="ECO:0007669"/>
    <property type="project" value="TreeGrafter"/>
</dbReference>
<evidence type="ECO:0000256" key="4">
    <source>
        <dbReference type="ARBA" id="ARBA00023015"/>
    </source>
</evidence>
<feature type="region of interest" description="Disordered" evidence="14">
    <location>
        <begin position="1"/>
        <end position="24"/>
    </location>
</feature>
<dbReference type="PANTHER" id="PTHR14043">
    <property type="entry name" value="CCAAT DISPLACEMENT PROTEIN-RELATED"/>
    <property type="match status" value="1"/>
</dbReference>
<dbReference type="Pfam" id="PF00046">
    <property type="entry name" value="Homeodomain"/>
    <property type="match status" value="1"/>
</dbReference>
<dbReference type="SUPFAM" id="SSF46689">
    <property type="entry name" value="Homeodomain-like"/>
    <property type="match status" value="1"/>
</dbReference>
<evidence type="ECO:0000256" key="7">
    <source>
        <dbReference type="ARBA" id="ARBA00023155"/>
    </source>
</evidence>
<dbReference type="PROSITE" id="PS00027">
    <property type="entry name" value="HOMEOBOX_1"/>
    <property type="match status" value="1"/>
</dbReference>
<evidence type="ECO:0000256" key="9">
    <source>
        <dbReference type="ARBA" id="ARBA00023242"/>
    </source>
</evidence>
<dbReference type="InterPro" id="IPR009057">
    <property type="entry name" value="Homeodomain-like_sf"/>
</dbReference>
<dbReference type="Pfam" id="PF02376">
    <property type="entry name" value="CUT"/>
    <property type="match status" value="2"/>
</dbReference>
<feature type="domain" description="Homeobox" evidence="15">
    <location>
        <begin position="592"/>
        <end position="652"/>
    </location>
</feature>
<reference evidence="17" key="1">
    <citation type="submission" date="2021-02" db="EMBL/GenBank/DDBJ databases">
        <title>Comparative genomics reveals that relaxation of natural selection precedes convergent phenotypic evolution of cavefish.</title>
        <authorList>
            <person name="Peng Z."/>
        </authorList>
    </citation>
    <scope>NUCLEOTIDE SEQUENCE</scope>
    <source>
        <tissue evidence="17">Muscle</tissue>
    </source>
</reference>
<comment type="subcellular location">
    <subcellularLocation>
        <location evidence="1 10 11">Nucleus</location>
    </subcellularLocation>
</comment>
<evidence type="ECO:0000256" key="10">
    <source>
        <dbReference type="PROSITE-ProRule" id="PRU00108"/>
    </source>
</evidence>
<dbReference type="PROSITE" id="PS50071">
    <property type="entry name" value="HOMEOBOX_2"/>
    <property type="match status" value="1"/>
</dbReference>
<evidence type="ECO:0000259" key="16">
    <source>
        <dbReference type="PROSITE" id="PS51042"/>
    </source>
</evidence>
<dbReference type="CDD" id="cd00086">
    <property type="entry name" value="homeodomain"/>
    <property type="match status" value="1"/>
</dbReference>